<keyword evidence="2" id="KW-1185">Reference proteome</keyword>
<name>A0A074LQ88_9BACL</name>
<accession>A0A074LQ88</accession>
<protein>
    <recommendedName>
        <fullName evidence="3">MalT-like TPR region domain-containing protein</fullName>
    </recommendedName>
</protein>
<evidence type="ECO:0000313" key="1">
    <source>
        <dbReference type="EMBL" id="KEO83269.1"/>
    </source>
</evidence>
<dbReference type="AlphaFoldDB" id="A0A074LQ88"/>
<sequence length="337" mass="39546">MLSELERITNGLHIREERLRRMDTYMKEEELLALLDSKDRTKETLAQALRIANELVEVALGYTEKGYALNNLGRIQYLQRQYDEAHRTWLESMKCAHVIHERFEDNKLLHIVSSNLMLTYIMRKEYSNVEELLATLDQAFPEDAETLGMTSYTRMNMANERGHVHLAKEYAYRSLEFFQRTGNSRQIALSMINAAHFEYRTENYSISAELLSKAIELVQSREETLMIAVKDYVKTLIALGDLHKAERVLCEYETMSWEYPDYWGKLQILKTVVKDDPAYAQNVSDDLRVSKVVRDFSYYCLFEYYDSKGDSEKAISYYKKCHASTDMTYKFLAKEAF</sequence>
<reference evidence="1 2" key="1">
    <citation type="journal article" date="2013" name="Int. J. Syst. Evol. Microbiol.">
        <title>Tumebacillus flagellatus sp. nov., an alpha-amylase/pullulanase-producing bacterium isolated from cassava wastewater.</title>
        <authorList>
            <person name="Wang Q."/>
            <person name="Xie N."/>
            <person name="Qin Y."/>
            <person name="Shen N."/>
            <person name="Zhu J."/>
            <person name="Mi H."/>
            <person name="Huang R."/>
        </authorList>
    </citation>
    <scope>NUCLEOTIDE SEQUENCE [LARGE SCALE GENOMIC DNA]</scope>
    <source>
        <strain evidence="1 2">GST4</strain>
    </source>
</reference>
<dbReference type="Gene3D" id="1.25.40.10">
    <property type="entry name" value="Tetratricopeptide repeat domain"/>
    <property type="match status" value="2"/>
</dbReference>
<proteinExistence type="predicted"/>
<evidence type="ECO:0008006" key="3">
    <source>
        <dbReference type="Google" id="ProtNLM"/>
    </source>
</evidence>
<dbReference type="STRING" id="1157490.EL26_11305"/>
<dbReference type="EMBL" id="JMIR01000013">
    <property type="protein sequence ID" value="KEO83269.1"/>
    <property type="molecule type" value="Genomic_DNA"/>
</dbReference>
<dbReference type="SUPFAM" id="SSF48452">
    <property type="entry name" value="TPR-like"/>
    <property type="match status" value="1"/>
</dbReference>
<gene>
    <name evidence="1" type="ORF">EL26_11305</name>
</gene>
<dbReference type="InterPro" id="IPR011990">
    <property type="entry name" value="TPR-like_helical_dom_sf"/>
</dbReference>
<comment type="caution">
    <text evidence="1">The sequence shown here is derived from an EMBL/GenBank/DDBJ whole genome shotgun (WGS) entry which is preliminary data.</text>
</comment>
<dbReference type="Proteomes" id="UP000027931">
    <property type="component" value="Unassembled WGS sequence"/>
</dbReference>
<evidence type="ECO:0000313" key="2">
    <source>
        <dbReference type="Proteomes" id="UP000027931"/>
    </source>
</evidence>
<organism evidence="1 2">
    <name type="scientific">Tumebacillus flagellatus</name>
    <dbReference type="NCBI Taxonomy" id="1157490"/>
    <lineage>
        <taxon>Bacteria</taxon>
        <taxon>Bacillati</taxon>
        <taxon>Bacillota</taxon>
        <taxon>Bacilli</taxon>
        <taxon>Bacillales</taxon>
        <taxon>Alicyclobacillaceae</taxon>
        <taxon>Tumebacillus</taxon>
    </lineage>
</organism>